<dbReference type="EMBL" id="JACHGJ010000002">
    <property type="protein sequence ID" value="MBB6479668.1"/>
    <property type="molecule type" value="Genomic_DNA"/>
</dbReference>
<evidence type="ECO:0000313" key="11">
    <source>
        <dbReference type="Proteomes" id="UP000587760"/>
    </source>
</evidence>
<feature type="domain" description="MacB-like periplasmic core" evidence="9">
    <location>
        <begin position="20"/>
        <end position="212"/>
    </location>
</feature>
<comment type="subcellular location">
    <subcellularLocation>
        <location evidence="1">Cell membrane</location>
        <topology evidence="1">Multi-pass membrane protein</topology>
    </subcellularLocation>
</comment>
<dbReference type="InterPro" id="IPR003838">
    <property type="entry name" value="ABC3_permease_C"/>
</dbReference>
<dbReference type="Pfam" id="PF12704">
    <property type="entry name" value="MacB_PCD"/>
    <property type="match status" value="1"/>
</dbReference>
<organism evidence="10 11">
    <name type="scientific">Spirochaeta isovalerica</name>
    <dbReference type="NCBI Taxonomy" id="150"/>
    <lineage>
        <taxon>Bacteria</taxon>
        <taxon>Pseudomonadati</taxon>
        <taxon>Spirochaetota</taxon>
        <taxon>Spirochaetia</taxon>
        <taxon>Spirochaetales</taxon>
        <taxon>Spirochaetaceae</taxon>
        <taxon>Spirochaeta</taxon>
    </lineage>
</organism>
<feature type="transmembrane region" description="Helical" evidence="7">
    <location>
        <begin position="430"/>
        <end position="449"/>
    </location>
</feature>
<evidence type="ECO:0000256" key="6">
    <source>
        <dbReference type="ARBA" id="ARBA00038076"/>
    </source>
</evidence>
<feature type="transmembrane region" description="Helical" evidence="7">
    <location>
        <begin position="21"/>
        <end position="41"/>
    </location>
</feature>
<evidence type="ECO:0000313" key="10">
    <source>
        <dbReference type="EMBL" id="MBB6479668.1"/>
    </source>
</evidence>
<dbReference type="RefSeq" id="WP_184745097.1">
    <property type="nucleotide sequence ID" value="NZ_JACHGJ010000002.1"/>
</dbReference>
<dbReference type="PANTHER" id="PTHR30572:SF4">
    <property type="entry name" value="ABC TRANSPORTER PERMEASE YTRF"/>
    <property type="match status" value="1"/>
</dbReference>
<keyword evidence="5 7" id="KW-0472">Membrane</keyword>
<dbReference type="AlphaFoldDB" id="A0A841RAG1"/>
<evidence type="ECO:0000256" key="7">
    <source>
        <dbReference type="SAM" id="Phobius"/>
    </source>
</evidence>
<keyword evidence="11" id="KW-1185">Reference proteome</keyword>
<evidence type="ECO:0000259" key="8">
    <source>
        <dbReference type="Pfam" id="PF02687"/>
    </source>
</evidence>
<feature type="transmembrane region" description="Helical" evidence="7">
    <location>
        <begin position="338"/>
        <end position="364"/>
    </location>
</feature>
<sequence>MFKNYLLLTFRTLSRQKVSSFIAIAGLALGITSVLLLFAFIDYHRHFDEFIPEDSQIKRLVCRTTDVYGRELVGGLRSVNYYVSEVIRENVPGIGESVRLAVNEGVRIRDGEDIFFEMAYCVDPGFFNLIPFEVVAGSRDLFFSEPDSIVLEETLAEKYFPGGNALGKMVNLIDGQGNPFRVTGIVRVPSNSHLYNARSQVFVPLDFFRNIINKSSDIGFDSPDSPVKLSLYFKPVAGFSESILQKEINGIVNQIPVNENITSMELSFEDFKDIHLYSRENSGDVLNPLYMILFLGLLTSLLLIISIINTVSILTAQSLARTREVGIRLVMGSRRMDLAVQFFSESFILTLFSLIVSLVLLELLLPSFSNLVSVDLAVSYTPAFFLFCLLLVLIVGAAAGAYPVLFLSSLDPVESLKGKKLLKLGKSKKILLVSQFLFASIVLLWSLVFNNEIRRIQNLDPGFDSENLISIFPGWDLDMEPVEKLEGLKGDLKRIPGVEEVSYTGYAPFTGGMGDVNLFTDEEGVSHYEIVTFIDPDYLKAIGVETLEGDSQREGAVIMKSANEYRKLKPGDLIELDSVNYRVSAVIEDYFIDGPYGDMPKFHVISKNGPFYFQLIKLSHNVDIGEIRQVWREYFPDRIFEYHYMDESIEAGIVLPVVRTLERVMNLTVAITLFLSALGLFGLILQTLKQKTKEIGIRKVLGAGFWTVITQVLREILILIASGVSIGIVLGMVSINPLVGSLGYPFPVHNLFLLSLLSALLIVMAGMLFIGTIVFKAAGANPAEALRYE</sequence>
<dbReference type="InterPro" id="IPR050250">
    <property type="entry name" value="Macrolide_Exporter_MacB"/>
</dbReference>
<comment type="similarity">
    <text evidence="6">Belongs to the ABC-4 integral membrane protein family.</text>
</comment>
<keyword evidence="3 7" id="KW-0812">Transmembrane</keyword>
<protein>
    <submittedName>
        <fullName evidence="10">Putative ABC transport system permease protein</fullName>
    </submittedName>
</protein>
<feature type="domain" description="ABC3 transporter permease C-terminal" evidence="8">
    <location>
        <begin position="668"/>
        <end position="776"/>
    </location>
</feature>
<evidence type="ECO:0000259" key="9">
    <source>
        <dbReference type="Pfam" id="PF12704"/>
    </source>
</evidence>
<dbReference type="InterPro" id="IPR025857">
    <property type="entry name" value="MacB_PCD"/>
</dbReference>
<gene>
    <name evidence="10" type="ORF">HNR50_001326</name>
</gene>
<dbReference type="Proteomes" id="UP000587760">
    <property type="component" value="Unassembled WGS sequence"/>
</dbReference>
<evidence type="ECO:0000256" key="4">
    <source>
        <dbReference type="ARBA" id="ARBA00022989"/>
    </source>
</evidence>
<name>A0A841RAG1_9SPIO</name>
<evidence type="ECO:0000256" key="1">
    <source>
        <dbReference type="ARBA" id="ARBA00004651"/>
    </source>
</evidence>
<evidence type="ECO:0000256" key="2">
    <source>
        <dbReference type="ARBA" id="ARBA00022475"/>
    </source>
</evidence>
<dbReference type="PANTHER" id="PTHR30572">
    <property type="entry name" value="MEMBRANE COMPONENT OF TRANSPORTER-RELATED"/>
    <property type="match status" value="1"/>
</dbReference>
<feature type="transmembrane region" description="Helical" evidence="7">
    <location>
        <begin position="664"/>
        <end position="685"/>
    </location>
</feature>
<feature type="transmembrane region" description="Helical" evidence="7">
    <location>
        <begin position="384"/>
        <end position="410"/>
    </location>
</feature>
<evidence type="ECO:0000256" key="5">
    <source>
        <dbReference type="ARBA" id="ARBA00023136"/>
    </source>
</evidence>
<feature type="transmembrane region" description="Helical" evidence="7">
    <location>
        <begin position="289"/>
        <end position="317"/>
    </location>
</feature>
<keyword evidence="4 7" id="KW-1133">Transmembrane helix</keyword>
<dbReference type="GO" id="GO:0022857">
    <property type="term" value="F:transmembrane transporter activity"/>
    <property type="evidence" value="ECO:0007669"/>
    <property type="project" value="TreeGrafter"/>
</dbReference>
<reference evidence="10 11" key="1">
    <citation type="submission" date="2020-08" db="EMBL/GenBank/DDBJ databases">
        <title>Genomic Encyclopedia of Type Strains, Phase IV (KMG-IV): sequencing the most valuable type-strain genomes for metagenomic binning, comparative biology and taxonomic classification.</title>
        <authorList>
            <person name="Goeker M."/>
        </authorList>
    </citation>
    <scope>NUCLEOTIDE SEQUENCE [LARGE SCALE GENOMIC DNA]</scope>
    <source>
        <strain evidence="10 11">DSM 2461</strain>
    </source>
</reference>
<accession>A0A841RAG1</accession>
<feature type="domain" description="ABC3 transporter permease C-terminal" evidence="8">
    <location>
        <begin position="298"/>
        <end position="412"/>
    </location>
</feature>
<feature type="transmembrane region" description="Helical" evidence="7">
    <location>
        <begin position="716"/>
        <end position="739"/>
    </location>
</feature>
<evidence type="ECO:0000256" key="3">
    <source>
        <dbReference type="ARBA" id="ARBA00022692"/>
    </source>
</evidence>
<dbReference type="GO" id="GO:0005886">
    <property type="term" value="C:plasma membrane"/>
    <property type="evidence" value="ECO:0007669"/>
    <property type="project" value="UniProtKB-SubCell"/>
</dbReference>
<comment type="caution">
    <text evidence="10">The sequence shown here is derived from an EMBL/GenBank/DDBJ whole genome shotgun (WGS) entry which is preliminary data.</text>
</comment>
<keyword evidence="2" id="KW-1003">Cell membrane</keyword>
<proteinExistence type="inferred from homology"/>
<dbReference type="Pfam" id="PF02687">
    <property type="entry name" value="FtsX"/>
    <property type="match status" value="2"/>
</dbReference>
<feature type="transmembrane region" description="Helical" evidence="7">
    <location>
        <begin position="751"/>
        <end position="775"/>
    </location>
</feature>